<evidence type="ECO:0000259" key="2">
    <source>
        <dbReference type="Pfam" id="PF07859"/>
    </source>
</evidence>
<gene>
    <name evidence="3" type="ORF">QN277_010755</name>
</gene>
<dbReference type="GO" id="GO:0016787">
    <property type="term" value="F:hydrolase activity"/>
    <property type="evidence" value="ECO:0007669"/>
    <property type="project" value="InterPro"/>
</dbReference>
<evidence type="ECO:0000313" key="3">
    <source>
        <dbReference type="EMBL" id="KAK4253151.1"/>
    </source>
</evidence>
<dbReference type="Gene3D" id="3.40.50.1820">
    <property type="entry name" value="alpha/beta hydrolase"/>
    <property type="match status" value="1"/>
</dbReference>
<feature type="domain" description="Alpha/beta hydrolase fold-3" evidence="2">
    <location>
        <begin position="85"/>
        <end position="307"/>
    </location>
</feature>
<dbReference type="Pfam" id="PF07859">
    <property type="entry name" value="Abhydrolase_3"/>
    <property type="match status" value="1"/>
</dbReference>
<proteinExistence type="inferred from homology"/>
<dbReference type="PANTHER" id="PTHR23024">
    <property type="entry name" value="ARYLACETAMIDE DEACETYLASE"/>
    <property type="match status" value="1"/>
</dbReference>
<dbReference type="SUPFAM" id="SSF53474">
    <property type="entry name" value="alpha/beta-Hydrolases"/>
    <property type="match status" value="1"/>
</dbReference>
<organism evidence="3 4">
    <name type="scientific">Acacia crassicarpa</name>
    <name type="common">northern wattle</name>
    <dbReference type="NCBI Taxonomy" id="499986"/>
    <lineage>
        <taxon>Eukaryota</taxon>
        <taxon>Viridiplantae</taxon>
        <taxon>Streptophyta</taxon>
        <taxon>Embryophyta</taxon>
        <taxon>Tracheophyta</taxon>
        <taxon>Spermatophyta</taxon>
        <taxon>Magnoliopsida</taxon>
        <taxon>eudicotyledons</taxon>
        <taxon>Gunneridae</taxon>
        <taxon>Pentapetalae</taxon>
        <taxon>rosids</taxon>
        <taxon>fabids</taxon>
        <taxon>Fabales</taxon>
        <taxon>Fabaceae</taxon>
        <taxon>Caesalpinioideae</taxon>
        <taxon>mimosoid clade</taxon>
        <taxon>Acacieae</taxon>
        <taxon>Acacia</taxon>
    </lineage>
</organism>
<dbReference type="AlphaFoldDB" id="A0AAE1MB51"/>
<comment type="similarity">
    <text evidence="1">Belongs to the 'GDXG' lipolytic enzyme family.</text>
</comment>
<protein>
    <recommendedName>
        <fullName evidence="2">Alpha/beta hydrolase fold-3 domain-containing protein</fullName>
    </recommendedName>
</protein>
<name>A0AAE1MB51_9FABA</name>
<reference evidence="3" key="1">
    <citation type="submission" date="2023-10" db="EMBL/GenBank/DDBJ databases">
        <title>Chromosome-level genome of the transformable northern wattle, Acacia crassicarpa.</title>
        <authorList>
            <person name="Massaro I."/>
            <person name="Sinha N.R."/>
            <person name="Poethig S."/>
            <person name="Leichty A.R."/>
        </authorList>
    </citation>
    <scope>NUCLEOTIDE SEQUENCE</scope>
    <source>
        <strain evidence="3">Acra3RX</strain>
        <tissue evidence="3">Leaf</tissue>
    </source>
</reference>
<dbReference type="InterPro" id="IPR029058">
    <property type="entry name" value="AB_hydrolase_fold"/>
</dbReference>
<evidence type="ECO:0000313" key="4">
    <source>
        <dbReference type="Proteomes" id="UP001293593"/>
    </source>
</evidence>
<dbReference type="EMBL" id="JAWXYG010000017">
    <property type="protein sequence ID" value="KAK4253151.1"/>
    <property type="molecule type" value="Genomic_DNA"/>
</dbReference>
<dbReference type="Proteomes" id="UP001293593">
    <property type="component" value="Unassembled WGS sequence"/>
</dbReference>
<keyword evidence="4" id="KW-1185">Reference proteome</keyword>
<dbReference type="PANTHER" id="PTHR23024:SF135">
    <property type="entry name" value="CELL DEATH ASSOCIATED PROTEIN"/>
    <property type="match status" value="1"/>
</dbReference>
<comment type="caution">
    <text evidence="3">The sequence shown here is derived from an EMBL/GenBank/DDBJ whole genome shotgun (WGS) entry which is preliminary data.</text>
</comment>
<evidence type="ECO:0000256" key="1">
    <source>
        <dbReference type="ARBA" id="ARBA00010515"/>
    </source>
</evidence>
<accession>A0AAE1MB51</accession>
<dbReference type="InterPro" id="IPR013094">
    <property type="entry name" value="AB_hydrolase_3"/>
</dbReference>
<dbReference type="InterPro" id="IPR050466">
    <property type="entry name" value="Carboxylest/Gibb_receptor"/>
</dbReference>
<sequence length="337" mass="37558">MIMVQEKKLVDEVSGWLRLYDDGSVDRIWTGPPEFKFMAEPVPAHEQFVDGVATRDVIIDDKSGLHIRLYLPEPAPGDTGKLPVLLHFHGGGFCISEADWFMYYHVYTEFTRSARVICVSPYLRRAPEHRLPAAMDDGLSSLLWLQSLAKGESDESWLSKHAEFNRVFLIGDSSGGNVVHEVAARAGNLDLSPLRLAGGIPIHPGFVRSERRKSELEKPQTPFLTLDMLDKFLSLALPVGSNKDHPITCPMGEAAPPLVGLKLPPILLCVGEMDLIIDTQMEYYEAMKAANKEVELFVSSGMTHSFYLNKVAVDLDPSTSQQTRDLIAKVKEFVDNH</sequence>